<evidence type="ECO:0000313" key="2">
    <source>
        <dbReference type="Proteomes" id="UP001213681"/>
    </source>
</evidence>
<dbReference type="PANTHER" id="PTHR47784">
    <property type="entry name" value="STEROL UPTAKE CONTROL PROTEIN 2"/>
    <property type="match status" value="1"/>
</dbReference>
<dbReference type="RefSeq" id="XP_056769847.1">
    <property type="nucleotide sequence ID" value="XM_056905740.1"/>
</dbReference>
<dbReference type="EMBL" id="JAPVEA010000002">
    <property type="protein sequence ID" value="KAJ5460805.1"/>
    <property type="molecule type" value="Genomic_DNA"/>
</dbReference>
<comment type="caution">
    <text evidence="1">The sequence shown here is derived from an EMBL/GenBank/DDBJ whole genome shotgun (WGS) entry which is preliminary data.</text>
</comment>
<organism evidence="1 2">
    <name type="scientific">Penicillium daleae</name>
    <dbReference type="NCBI Taxonomy" id="63821"/>
    <lineage>
        <taxon>Eukaryota</taxon>
        <taxon>Fungi</taxon>
        <taxon>Dikarya</taxon>
        <taxon>Ascomycota</taxon>
        <taxon>Pezizomycotina</taxon>
        <taxon>Eurotiomycetes</taxon>
        <taxon>Eurotiomycetidae</taxon>
        <taxon>Eurotiales</taxon>
        <taxon>Aspergillaceae</taxon>
        <taxon>Penicillium</taxon>
    </lineage>
</organism>
<sequence>MTCDESRPICSHCISSERPCFYITGPESGHTPVQKSSPASCATPRSPYGDSIDSLEDVSPVNMMHVELLHHFASEIKSPFDTDFDQAQVSFPDILRRCLPAPYLMNEAFALSSLHISIIRPDQRQIYRRRASHMQQHALSIFNAMKPEVNVDSCLSVFLFSSLLGVHMLCDTFVFRSGSFNTFLDNFTQYIRLYQGVRAVTNGCWEFLRQTELAPLLNVADSFPGASTGFNMNFKGCLSSLNQRSWGNQSPKHITTP</sequence>
<reference evidence="1" key="1">
    <citation type="submission" date="2022-12" db="EMBL/GenBank/DDBJ databases">
        <authorList>
            <person name="Petersen C."/>
        </authorList>
    </citation>
    <scope>NUCLEOTIDE SEQUENCE</scope>
    <source>
        <strain evidence="1">IBT 16125</strain>
    </source>
</reference>
<protein>
    <recommendedName>
        <fullName evidence="3">Zn(2)-C6 fungal-type domain-containing protein</fullName>
    </recommendedName>
</protein>
<dbReference type="AlphaFoldDB" id="A0AAD6CFM5"/>
<keyword evidence="2" id="KW-1185">Reference proteome</keyword>
<dbReference type="GeneID" id="81595983"/>
<proteinExistence type="predicted"/>
<dbReference type="PANTHER" id="PTHR47784:SF4">
    <property type="entry name" value="ZN(II)2CYS6 TRANSCRIPTION FACTOR (EUROFUNG)"/>
    <property type="match status" value="1"/>
</dbReference>
<reference evidence="1" key="2">
    <citation type="journal article" date="2023" name="IMA Fungus">
        <title>Comparative genomic study of the Penicillium genus elucidates a diverse pangenome and 15 lateral gene transfer events.</title>
        <authorList>
            <person name="Petersen C."/>
            <person name="Sorensen T."/>
            <person name="Nielsen M.R."/>
            <person name="Sondergaard T.E."/>
            <person name="Sorensen J.L."/>
            <person name="Fitzpatrick D.A."/>
            <person name="Frisvad J.C."/>
            <person name="Nielsen K.L."/>
        </authorList>
    </citation>
    <scope>NUCLEOTIDE SEQUENCE</scope>
    <source>
        <strain evidence="1">IBT 16125</strain>
    </source>
</reference>
<dbReference type="GO" id="GO:0001228">
    <property type="term" value="F:DNA-binding transcription activator activity, RNA polymerase II-specific"/>
    <property type="evidence" value="ECO:0007669"/>
    <property type="project" value="TreeGrafter"/>
</dbReference>
<name>A0AAD6CFM5_9EURO</name>
<dbReference type="InterPro" id="IPR053157">
    <property type="entry name" value="Sterol_Uptake_Regulator"/>
</dbReference>
<accession>A0AAD6CFM5</accession>
<dbReference type="Proteomes" id="UP001213681">
    <property type="component" value="Unassembled WGS sequence"/>
</dbReference>
<gene>
    <name evidence="1" type="ORF">N7458_002357</name>
</gene>
<evidence type="ECO:0008006" key="3">
    <source>
        <dbReference type="Google" id="ProtNLM"/>
    </source>
</evidence>
<evidence type="ECO:0000313" key="1">
    <source>
        <dbReference type="EMBL" id="KAJ5460805.1"/>
    </source>
</evidence>